<evidence type="ECO:0000313" key="4">
    <source>
        <dbReference type="EMBL" id="CBI11506.1"/>
    </source>
</evidence>
<name>E6QW83_9ZZZZ</name>
<dbReference type="PANTHER" id="PTHR33375:SF1">
    <property type="entry name" value="CHROMOSOME-PARTITIONING PROTEIN PARB-RELATED"/>
    <property type="match status" value="1"/>
</dbReference>
<accession>E6QW83</accession>
<proteinExistence type="predicted"/>
<dbReference type="GO" id="GO:0007059">
    <property type="term" value="P:chromosome segregation"/>
    <property type="evidence" value="ECO:0007669"/>
    <property type="project" value="UniProtKB-KW"/>
</dbReference>
<evidence type="ECO:0000256" key="1">
    <source>
        <dbReference type="ARBA" id="ARBA00022829"/>
    </source>
</evidence>
<dbReference type="Pfam" id="PF17762">
    <property type="entry name" value="HTH_ParB"/>
    <property type="match status" value="1"/>
</dbReference>
<dbReference type="NCBIfam" id="TIGR03734">
    <property type="entry name" value="PRTRC_parB"/>
    <property type="match status" value="1"/>
</dbReference>
<dbReference type="EMBL" id="CABR01000147">
    <property type="protein sequence ID" value="CBI11506.1"/>
    <property type="molecule type" value="Genomic_DNA"/>
</dbReference>
<reference evidence="4" key="1">
    <citation type="submission" date="2009-10" db="EMBL/GenBank/DDBJ databases">
        <title>Diversity of trophic interactions inside an arsenic-rich microbial ecosystem.</title>
        <authorList>
            <person name="Bertin P.N."/>
            <person name="Heinrich-Salmeron A."/>
            <person name="Pelletier E."/>
            <person name="Goulhen-Chollet F."/>
            <person name="Arsene-Ploetze F."/>
            <person name="Gallien S."/>
            <person name="Calteau A."/>
            <person name="Vallenet D."/>
            <person name="Casiot C."/>
            <person name="Chane-Woon-Ming B."/>
            <person name="Giloteaux L."/>
            <person name="Barakat M."/>
            <person name="Bonnefoy V."/>
            <person name="Bruneel O."/>
            <person name="Chandler M."/>
            <person name="Cleiss J."/>
            <person name="Duran R."/>
            <person name="Elbaz-Poulichet F."/>
            <person name="Fonknechten N."/>
            <person name="Lauga B."/>
            <person name="Mornico D."/>
            <person name="Ortet P."/>
            <person name="Schaeffer C."/>
            <person name="Siguier P."/>
            <person name="Alexander Thil Smith A."/>
            <person name="Van Dorsselaer A."/>
            <person name="Weissenbach J."/>
            <person name="Medigue C."/>
            <person name="Le Paslier D."/>
        </authorList>
    </citation>
    <scope>NUCLEOTIDE SEQUENCE</scope>
</reference>
<dbReference type="InterPro" id="IPR036086">
    <property type="entry name" value="ParB/Sulfiredoxin_sf"/>
</dbReference>
<dbReference type="GO" id="GO:0003677">
    <property type="term" value="F:DNA binding"/>
    <property type="evidence" value="ECO:0007669"/>
    <property type="project" value="InterPro"/>
</dbReference>
<dbReference type="Gene3D" id="3.90.1530.30">
    <property type="match status" value="1"/>
</dbReference>
<dbReference type="SUPFAM" id="SSF109709">
    <property type="entry name" value="KorB DNA-binding domain-like"/>
    <property type="match status" value="1"/>
</dbReference>
<dbReference type="Pfam" id="PF02195">
    <property type="entry name" value="ParB_N"/>
    <property type="match status" value="1"/>
</dbReference>
<dbReference type="NCBIfam" id="TIGR00180">
    <property type="entry name" value="parB_part"/>
    <property type="match status" value="1"/>
</dbReference>
<keyword evidence="1" id="KW-0159">Chromosome partition</keyword>
<feature type="region of interest" description="Disordered" evidence="2">
    <location>
        <begin position="347"/>
        <end position="376"/>
    </location>
</feature>
<dbReference type="InterPro" id="IPR041468">
    <property type="entry name" value="HTH_ParB/Spo0J"/>
</dbReference>
<evidence type="ECO:0000259" key="3">
    <source>
        <dbReference type="SMART" id="SM00470"/>
    </source>
</evidence>
<dbReference type="InterPro" id="IPR003115">
    <property type="entry name" value="ParB_N"/>
</dbReference>
<organism evidence="4">
    <name type="scientific">mine drainage metagenome</name>
    <dbReference type="NCBI Taxonomy" id="410659"/>
    <lineage>
        <taxon>unclassified sequences</taxon>
        <taxon>metagenomes</taxon>
        <taxon>ecological metagenomes</taxon>
    </lineage>
</organism>
<comment type="caution">
    <text evidence="4">The sequence shown here is derived from an EMBL/GenBank/DDBJ whole genome shotgun (WGS) entry which is preliminary data.</text>
</comment>
<dbReference type="AlphaFoldDB" id="E6QW83"/>
<dbReference type="InterPro" id="IPR004437">
    <property type="entry name" value="ParB/RepB/Spo0J"/>
</dbReference>
<sequence length="563" mass="60924">MQEQINQSHMRVGNIRQGRNPRTYFDPVEMAELEASVSAKGVIQPILIRPVNDWFEIVAGERRWRAALKVCGEDYEMPVLIKTLSDGEADELALIENVSRANMSSTEEAAAAAKILGRCDGNRDEAANKLGWTRKMLDKRLALMNCSPSVMLALNERKIQLGHAELLAAAPKDRQEKVVANLLSRPSLPIVAEFKAGLEQISQAMAAAIFDKTDCAGCIHNSGNQQALFAESVSDGHCTNSDCFNQKTEEVLEAKKKSLAENYPCVVIVRPGENNTVIKLIAEGATGVGEEQASACRSCKSFGAAISAVPGKMGNVYESQCFDSACHTKKVGERLLAEKKAAAKSVAAPTTSTSADSKSVAGKGSEKSTSTSKATVTSVQDTQRVVDYRIGVWRRALKKALYSDSHKNLCMLIGVLMTRGGSNVSSTKLASGFETLTSKKPSISNVGEAATMVANSDETVRAQMLSGIVISITDSIDKAHLPEMLKFMQVDLAKCWKLNAEFLDLLTKSEIEVIAEELGLKAALGDNFATAKNGKKDEFIKKLMGLENFVYEGKVPKVLQYSV</sequence>
<evidence type="ECO:0000256" key="2">
    <source>
        <dbReference type="SAM" id="MobiDB-lite"/>
    </source>
</evidence>
<dbReference type="SUPFAM" id="SSF110849">
    <property type="entry name" value="ParB/Sulfiredoxin"/>
    <property type="match status" value="1"/>
</dbReference>
<dbReference type="SMART" id="SM00470">
    <property type="entry name" value="ParB"/>
    <property type="match status" value="1"/>
</dbReference>
<dbReference type="GO" id="GO:0005694">
    <property type="term" value="C:chromosome"/>
    <property type="evidence" value="ECO:0007669"/>
    <property type="project" value="TreeGrafter"/>
</dbReference>
<feature type="domain" description="ParB-like N-terminal" evidence="3">
    <location>
        <begin position="8"/>
        <end position="98"/>
    </location>
</feature>
<dbReference type="PANTHER" id="PTHR33375">
    <property type="entry name" value="CHROMOSOME-PARTITIONING PROTEIN PARB-RELATED"/>
    <property type="match status" value="1"/>
</dbReference>
<dbReference type="InterPro" id="IPR022396">
    <property type="entry name" value="PRTRC_ParB"/>
</dbReference>
<dbReference type="InterPro" id="IPR050336">
    <property type="entry name" value="Chromosome_partition/occlusion"/>
</dbReference>
<gene>
    <name evidence="4" type="ORF">CARN7_2337</name>
</gene>
<dbReference type="Gene3D" id="1.10.10.2830">
    <property type="match status" value="1"/>
</dbReference>
<protein>
    <recommendedName>
        <fullName evidence="3">ParB-like N-terminal domain-containing protein</fullName>
    </recommendedName>
</protein>